<protein>
    <recommendedName>
        <fullName evidence="4">BTB domain-containing protein</fullName>
    </recommendedName>
</protein>
<accession>A0A8E2DG77</accession>
<keyword evidence="3" id="KW-1185">Reference proteome</keyword>
<evidence type="ECO:0000256" key="1">
    <source>
        <dbReference type="SAM" id="MobiDB-lite"/>
    </source>
</evidence>
<reference evidence="2 3" key="1">
    <citation type="submission" date="2016-07" db="EMBL/GenBank/DDBJ databases">
        <title>Draft genome of the white-rot fungus Obba rivulosa 3A-2.</title>
        <authorList>
            <consortium name="DOE Joint Genome Institute"/>
            <person name="Miettinen O."/>
            <person name="Riley R."/>
            <person name="Acob R."/>
            <person name="Barry K."/>
            <person name="Cullen D."/>
            <person name="De Vries R."/>
            <person name="Hainaut M."/>
            <person name="Hatakka A."/>
            <person name="Henrissat B."/>
            <person name="Hilden K."/>
            <person name="Kuo R."/>
            <person name="Labutti K."/>
            <person name="Lipzen A."/>
            <person name="Makela M.R."/>
            <person name="Sandor L."/>
            <person name="Spatafora J.W."/>
            <person name="Grigoriev I.V."/>
            <person name="Hibbett D.S."/>
        </authorList>
    </citation>
    <scope>NUCLEOTIDE SEQUENCE [LARGE SCALE GENOMIC DNA]</scope>
    <source>
        <strain evidence="2 3">3A-2</strain>
    </source>
</reference>
<feature type="compositionally biased region" description="Low complexity" evidence="1">
    <location>
        <begin position="90"/>
        <end position="103"/>
    </location>
</feature>
<dbReference type="OrthoDB" id="10578338at2759"/>
<feature type="region of interest" description="Disordered" evidence="1">
    <location>
        <begin position="58"/>
        <end position="107"/>
    </location>
</feature>
<dbReference type="Proteomes" id="UP000250043">
    <property type="component" value="Unassembled WGS sequence"/>
</dbReference>
<organism evidence="2 3">
    <name type="scientific">Obba rivulosa</name>
    <dbReference type="NCBI Taxonomy" id="1052685"/>
    <lineage>
        <taxon>Eukaryota</taxon>
        <taxon>Fungi</taxon>
        <taxon>Dikarya</taxon>
        <taxon>Basidiomycota</taxon>
        <taxon>Agaricomycotina</taxon>
        <taxon>Agaricomycetes</taxon>
        <taxon>Polyporales</taxon>
        <taxon>Gelatoporiaceae</taxon>
        <taxon>Obba</taxon>
    </lineage>
</organism>
<evidence type="ECO:0000313" key="3">
    <source>
        <dbReference type="Proteomes" id="UP000250043"/>
    </source>
</evidence>
<dbReference type="EMBL" id="KV722512">
    <property type="protein sequence ID" value="OCH86785.1"/>
    <property type="molecule type" value="Genomic_DNA"/>
</dbReference>
<gene>
    <name evidence="2" type="ORF">OBBRIDRAFT_837894</name>
</gene>
<dbReference type="AlphaFoldDB" id="A0A8E2DG77"/>
<sequence length="407" mass="44043">MSESDAAQSSAARNDGQMKISRNITDLTDREIIAIEALLLLRPSKGGFAPKVVAPQVAGSGTEKGDAQVQGAMEQPAEQVAAATPPTLVGPSGSTEGPGPESPITRPGRALSDELVVINVQQKCLTLRWSTLKEHSQFFAELIQDYEQDPRRYAGLPRIGGKPVVRLGTVSAKGVQNVVVAAIKGMSNFLDNAGEVRHEGIVDALHAAYTLRFHGVMADLVRLFQSAWKKHRAALSVNDKAATLVVAHMCGVVDVLETSFYEILRINPLPMSSLQRLNYGSAIHVKATHAVLKQLYIARDIVLEEWRELMDNAIAAFDATHFQCPSFDGGAQDCARAKATAAAAFKMLVSTAGIYELGQVDPLGALERLSIMQTGLCMKCQKRYAEFWQSKKIRLQELINGLSHGTA</sequence>
<name>A0A8E2DG77_9APHY</name>
<evidence type="ECO:0008006" key="4">
    <source>
        <dbReference type="Google" id="ProtNLM"/>
    </source>
</evidence>
<proteinExistence type="predicted"/>
<evidence type="ECO:0000313" key="2">
    <source>
        <dbReference type="EMBL" id="OCH86785.1"/>
    </source>
</evidence>